<dbReference type="InterPro" id="IPR051604">
    <property type="entry name" value="Ergot_Alk_Oxidoreductase"/>
</dbReference>
<gene>
    <name evidence="2" type="ORF">QLQ12_32970</name>
</gene>
<organism evidence="2 3">
    <name type="scientific">Actinoplanes sandaracinus</name>
    <dbReference type="NCBI Taxonomy" id="3045177"/>
    <lineage>
        <taxon>Bacteria</taxon>
        <taxon>Bacillati</taxon>
        <taxon>Actinomycetota</taxon>
        <taxon>Actinomycetes</taxon>
        <taxon>Micromonosporales</taxon>
        <taxon>Micromonosporaceae</taxon>
        <taxon>Actinoplanes</taxon>
    </lineage>
</organism>
<dbReference type="InterPro" id="IPR016040">
    <property type="entry name" value="NAD(P)-bd_dom"/>
</dbReference>
<dbReference type="RefSeq" id="WP_282764529.1">
    <property type="nucleotide sequence ID" value="NZ_JASCTH010000025.1"/>
</dbReference>
<evidence type="ECO:0000313" key="3">
    <source>
        <dbReference type="Proteomes" id="UP001241758"/>
    </source>
</evidence>
<reference evidence="2 3" key="1">
    <citation type="submission" date="2023-05" db="EMBL/GenBank/DDBJ databases">
        <title>Actinoplanes sp. NEAU-A12 genome sequencing.</title>
        <authorList>
            <person name="Wang Z.-S."/>
        </authorList>
    </citation>
    <scope>NUCLEOTIDE SEQUENCE [LARGE SCALE GENOMIC DNA]</scope>
    <source>
        <strain evidence="2 3">NEAU-A12</strain>
    </source>
</reference>
<evidence type="ECO:0000313" key="2">
    <source>
        <dbReference type="EMBL" id="MDI6103432.1"/>
    </source>
</evidence>
<dbReference type="SUPFAM" id="SSF51735">
    <property type="entry name" value="NAD(P)-binding Rossmann-fold domains"/>
    <property type="match status" value="1"/>
</dbReference>
<dbReference type="PANTHER" id="PTHR43162">
    <property type="match status" value="1"/>
</dbReference>
<feature type="domain" description="NAD(P)-binding" evidence="1">
    <location>
        <begin position="10"/>
        <end position="168"/>
    </location>
</feature>
<dbReference type="EMBL" id="JASCTH010000025">
    <property type="protein sequence ID" value="MDI6103432.1"/>
    <property type="molecule type" value="Genomic_DNA"/>
</dbReference>
<dbReference type="Gene3D" id="3.40.50.720">
    <property type="entry name" value="NAD(P)-binding Rossmann-like Domain"/>
    <property type="match status" value="1"/>
</dbReference>
<evidence type="ECO:0000259" key="1">
    <source>
        <dbReference type="Pfam" id="PF13460"/>
    </source>
</evidence>
<protein>
    <submittedName>
        <fullName evidence="2">NAD(P)H-binding protein</fullName>
    </submittedName>
</protein>
<proteinExistence type="predicted"/>
<dbReference type="PANTHER" id="PTHR43162:SF1">
    <property type="entry name" value="PRESTALK A DIFFERENTIATION PROTEIN A"/>
    <property type="match status" value="1"/>
</dbReference>
<dbReference type="Proteomes" id="UP001241758">
    <property type="component" value="Unassembled WGS sequence"/>
</dbReference>
<keyword evidence="3" id="KW-1185">Reference proteome</keyword>
<dbReference type="InterPro" id="IPR036291">
    <property type="entry name" value="NAD(P)-bd_dom_sf"/>
</dbReference>
<dbReference type="Gene3D" id="3.90.25.10">
    <property type="entry name" value="UDP-galactose 4-epimerase, domain 1"/>
    <property type="match status" value="1"/>
</dbReference>
<dbReference type="Pfam" id="PF13460">
    <property type="entry name" value="NAD_binding_10"/>
    <property type="match status" value="1"/>
</dbReference>
<accession>A0ABT6WUL7</accession>
<comment type="caution">
    <text evidence="2">The sequence shown here is derived from an EMBL/GenBank/DDBJ whole genome shotgun (WGS) entry which is preliminary data.</text>
</comment>
<name>A0ABT6WUL7_9ACTN</name>
<sequence length="270" mass="28555">MTNKTILVLGGTGKTGRRVARLLEQQGASVRIGSRRAAPPFDWTVPETWKAALDGVGAVYLSYQPDLAFPGATETVRAFVGQAVEQGATRIVLLAGRGEPAAEAAENVVRNSGVEWTVVRASFFAQNFSEDFFQPDVLAGEIVLPVGDAAEPFVDAADIAEVAVAALTGDGHAGQTYDVTGPRLLTFAEVAAELSAALGREIRFVPVSRGEYVEALRAGGMPEEFAELFDLVTDGRNAHLGDGVRRVLGRPPRDFAEFARAAAADGAWNA</sequence>